<dbReference type="Proteomes" id="UP000231134">
    <property type="component" value="Unassembled WGS sequence"/>
</dbReference>
<keyword evidence="1 2" id="KW-0732">Signal</keyword>
<reference evidence="4 5" key="1">
    <citation type="submission" date="2017-11" db="EMBL/GenBank/DDBJ databases">
        <title>Animal gut microbial communities from fecal samples from Wisconsin, USA.</title>
        <authorList>
            <person name="Neumann A."/>
        </authorList>
    </citation>
    <scope>NUCLEOTIDE SEQUENCE [LARGE SCALE GENOMIC DNA]</scope>
    <source>
        <strain evidence="4 5">UWS3</strain>
    </source>
</reference>
<feature type="signal peptide" evidence="2">
    <location>
        <begin position="1"/>
        <end position="19"/>
    </location>
</feature>
<evidence type="ECO:0000313" key="5">
    <source>
        <dbReference type="Proteomes" id="UP000231134"/>
    </source>
</evidence>
<dbReference type="EMBL" id="PGEX01000001">
    <property type="protein sequence ID" value="PJJ41018.1"/>
    <property type="molecule type" value="Genomic_DNA"/>
</dbReference>
<evidence type="ECO:0000256" key="2">
    <source>
        <dbReference type="SAM" id="SignalP"/>
    </source>
</evidence>
<accession>A0A2M9A5U9</accession>
<comment type="caution">
    <text evidence="4">The sequence shown here is derived from an EMBL/GenBank/DDBJ whole genome shotgun (WGS) entry which is preliminary data.</text>
</comment>
<keyword evidence="5" id="KW-1185">Reference proteome</keyword>
<sequence>MKMIGLVAGLLLSASLAFAGEGRTGIYASGGAGLQFGSTEGSNTATNFLETLGIDDAGVESKGLQGFAFDLKLGYSIIPNLAVYGIGAVSTDATMTDENISFLYVGGGASYWFPMDIFVGGSIGAGRFNYENAVFTDDFGFSFRISAGKDWTIGSRGGIGVELYYQHAATEDDYSEWTGNMVGLKCNVSYR</sequence>
<dbReference type="SUPFAM" id="SSF56925">
    <property type="entry name" value="OMPA-like"/>
    <property type="match status" value="1"/>
</dbReference>
<name>A0A2M9A5U9_9BACT</name>
<protein>
    <submittedName>
        <fullName evidence="4">Outer membrane protein with beta-barrel domain</fullName>
    </submittedName>
</protein>
<evidence type="ECO:0000259" key="3">
    <source>
        <dbReference type="Pfam" id="PF13505"/>
    </source>
</evidence>
<feature type="domain" description="Outer membrane protein beta-barrel" evidence="3">
    <location>
        <begin position="6"/>
        <end position="174"/>
    </location>
</feature>
<evidence type="ECO:0000313" key="4">
    <source>
        <dbReference type="EMBL" id="PJJ41018.1"/>
    </source>
</evidence>
<organism evidence="4 5">
    <name type="scientific">Hallerella succinigenes</name>
    <dbReference type="NCBI Taxonomy" id="1896222"/>
    <lineage>
        <taxon>Bacteria</taxon>
        <taxon>Pseudomonadati</taxon>
        <taxon>Fibrobacterota</taxon>
        <taxon>Fibrobacteria</taxon>
        <taxon>Fibrobacterales</taxon>
        <taxon>Fibrobacteraceae</taxon>
        <taxon>Hallerella</taxon>
    </lineage>
</organism>
<dbReference type="Pfam" id="PF13505">
    <property type="entry name" value="OMP_b-brl"/>
    <property type="match status" value="1"/>
</dbReference>
<dbReference type="InterPro" id="IPR027385">
    <property type="entry name" value="Beta-barrel_OMP"/>
</dbReference>
<feature type="chain" id="PRO_5014844737" evidence="2">
    <location>
        <begin position="20"/>
        <end position="191"/>
    </location>
</feature>
<dbReference type="RefSeq" id="WP_100425036.1">
    <property type="nucleotide sequence ID" value="NZ_JAXFBG010000008.1"/>
</dbReference>
<evidence type="ECO:0000256" key="1">
    <source>
        <dbReference type="ARBA" id="ARBA00022729"/>
    </source>
</evidence>
<gene>
    <name evidence="4" type="ORF">BGX16_0972</name>
</gene>
<dbReference type="AlphaFoldDB" id="A0A2M9A5U9"/>
<dbReference type="InterPro" id="IPR011250">
    <property type="entry name" value="OMP/PagP_B-barrel"/>
</dbReference>
<proteinExistence type="predicted"/>